<keyword evidence="4" id="KW-1185">Reference proteome</keyword>
<feature type="transmembrane region" description="Helical" evidence="2">
    <location>
        <begin position="268"/>
        <end position="287"/>
    </location>
</feature>
<keyword evidence="2" id="KW-1133">Transmembrane helix</keyword>
<reference evidence="4" key="1">
    <citation type="journal article" date="2019" name="Int. J. Syst. Evol. Microbiol.">
        <title>The Global Catalogue of Microorganisms (GCM) 10K type strain sequencing project: providing services to taxonomists for standard genome sequencing and annotation.</title>
        <authorList>
            <consortium name="The Broad Institute Genomics Platform"/>
            <consortium name="The Broad Institute Genome Sequencing Center for Infectious Disease"/>
            <person name="Wu L."/>
            <person name="Ma J."/>
        </authorList>
    </citation>
    <scope>NUCLEOTIDE SEQUENCE [LARGE SCALE GENOMIC DNA]</scope>
    <source>
        <strain evidence="4">KLKA75</strain>
    </source>
</reference>
<evidence type="ECO:0000313" key="4">
    <source>
        <dbReference type="Proteomes" id="UP001595872"/>
    </source>
</evidence>
<keyword evidence="2" id="KW-0812">Transmembrane</keyword>
<feature type="transmembrane region" description="Helical" evidence="2">
    <location>
        <begin position="326"/>
        <end position="348"/>
    </location>
</feature>
<organism evidence="3 4">
    <name type="scientific">Actinomadura gamaensis</name>
    <dbReference type="NCBI Taxonomy" id="1763541"/>
    <lineage>
        <taxon>Bacteria</taxon>
        <taxon>Bacillati</taxon>
        <taxon>Actinomycetota</taxon>
        <taxon>Actinomycetes</taxon>
        <taxon>Streptosporangiales</taxon>
        <taxon>Thermomonosporaceae</taxon>
        <taxon>Actinomadura</taxon>
    </lineage>
</organism>
<feature type="transmembrane region" description="Helical" evidence="2">
    <location>
        <begin position="478"/>
        <end position="498"/>
    </location>
</feature>
<feature type="transmembrane region" description="Helical" evidence="2">
    <location>
        <begin position="102"/>
        <end position="123"/>
    </location>
</feature>
<feature type="transmembrane region" description="Helical" evidence="2">
    <location>
        <begin position="55"/>
        <end position="74"/>
    </location>
</feature>
<dbReference type="EMBL" id="JBHSIT010000002">
    <property type="protein sequence ID" value="MFC4907469.1"/>
    <property type="molecule type" value="Genomic_DNA"/>
</dbReference>
<feature type="transmembrane region" description="Helical" evidence="2">
    <location>
        <begin position="384"/>
        <end position="402"/>
    </location>
</feature>
<evidence type="ECO:0008006" key="5">
    <source>
        <dbReference type="Google" id="ProtNLM"/>
    </source>
</evidence>
<accession>A0ABV9TUY0</accession>
<feature type="transmembrane region" description="Helical" evidence="2">
    <location>
        <begin position="632"/>
        <end position="654"/>
    </location>
</feature>
<evidence type="ECO:0000313" key="3">
    <source>
        <dbReference type="EMBL" id="MFC4907469.1"/>
    </source>
</evidence>
<feature type="transmembrane region" description="Helical" evidence="2">
    <location>
        <begin position="299"/>
        <end position="319"/>
    </location>
</feature>
<comment type="caution">
    <text evidence="3">The sequence shown here is derived from an EMBL/GenBank/DDBJ whole genome shotgun (WGS) entry which is preliminary data.</text>
</comment>
<feature type="transmembrane region" description="Helical" evidence="2">
    <location>
        <begin position="143"/>
        <end position="165"/>
    </location>
</feature>
<protein>
    <recommendedName>
        <fullName evidence="5">ABC transporter permease</fullName>
    </recommendedName>
</protein>
<gene>
    <name evidence="3" type="ORF">ACFPCY_09060</name>
</gene>
<feature type="transmembrane region" description="Helical" evidence="2">
    <location>
        <begin position="354"/>
        <end position="372"/>
    </location>
</feature>
<feature type="transmembrane region" description="Helical" evidence="2">
    <location>
        <begin position="221"/>
        <end position="239"/>
    </location>
</feature>
<keyword evidence="2" id="KW-0472">Membrane</keyword>
<feature type="transmembrane region" description="Helical" evidence="2">
    <location>
        <begin position="181"/>
        <end position="201"/>
    </location>
</feature>
<proteinExistence type="predicted"/>
<evidence type="ECO:0000256" key="2">
    <source>
        <dbReference type="SAM" id="Phobius"/>
    </source>
</evidence>
<dbReference type="Proteomes" id="UP001595872">
    <property type="component" value="Unassembled WGS sequence"/>
</dbReference>
<dbReference type="RefSeq" id="WP_378253252.1">
    <property type="nucleotide sequence ID" value="NZ_JBHSIT010000002.1"/>
</dbReference>
<evidence type="ECO:0000256" key="1">
    <source>
        <dbReference type="SAM" id="MobiDB-lite"/>
    </source>
</evidence>
<name>A0ABV9TUY0_9ACTN</name>
<feature type="region of interest" description="Disordered" evidence="1">
    <location>
        <begin position="441"/>
        <end position="470"/>
    </location>
</feature>
<feature type="compositionally biased region" description="Low complexity" evidence="1">
    <location>
        <begin position="442"/>
        <end position="459"/>
    </location>
</feature>
<feature type="transmembrane region" description="Helical" evidence="2">
    <location>
        <begin position="414"/>
        <end position="433"/>
    </location>
</feature>
<sequence length="678" mass="70539">MLDQLTDGGAPATARMLGHPAIAHPAAAHLARPLLASPLLAQQDKPAGGAALDQVFIASGAAAVLTAVLLLLGWGHRSGRLTWLTRAAALATRGPGRGLPGWAALPSVVALASLLTALLGMYWDISLHISHGRDVGPLANIAHYPILFGLFGIFTAGVLAVVLPLPGERPGTAAVRITRTWYAPAGGVLLAGTGFYALLGFPLDDVWHRIFGQDVTLWGPTHLMLIGGAGLSLVAMMILEREGRRAGEAAASAPDAPDAPDAPAWAKWMRRGMMSGGLLIGLSVYQAEYDFGVPQFRLVHQPLLIAVAAGCALVCARLWVGRGGALFAVAFYMLVRGGVSLVVAGVIGELWAAVPLYLAEALCVELAGLVLARRPLALGAVSGLLIGTAGFAAEFAWTHVAFRLPWTGDIAVEGTAMAVVGGIAGGVCGALLAEGLQGRLPGRTNTTRASTSRASGTRTDGTRADGGRRRGTPNLARALFAASLAAFAAALANCQVFTVPHGHTATLTLTGVHGTGAGRTADVRVELTPRGGIDHPSWVAVTAWQGEGLHVEQLVRDAPGVYHTRVPAPIGGQWKTLIRIHDGRELAGVPVYLPHDKAINAPEMPAQPHVTRPVTGERHVLQRELKTGLPPWLWAACSAVVLACTLTLLIALGWGVARIARVLPEPARPARAPEKVGT</sequence>